<proteinExistence type="predicted"/>
<dbReference type="Proteomes" id="UP000261284">
    <property type="component" value="Unassembled WGS sequence"/>
</dbReference>
<keyword evidence="3" id="KW-1185">Reference proteome</keyword>
<dbReference type="AlphaFoldDB" id="A0A3E1NMA2"/>
<comment type="caution">
    <text evidence="2">The sequence shown here is derived from an EMBL/GenBank/DDBJ whole genome shotgun (WGS) entry which is preliminary data.</text>
</comment>
<evidence type="ECO:0000313" key="3">
    <source>
        <dbReference type="Proteomes" id="UP000261284"/>
    </source>
</evidence>
<organism evidence="2 3">
    <name type="scientific">Deminuibacter soli</name>
    <dbReference type="NCBI Taxonomy" id="2291815"/>
    <lineage>
        <taxon>Bacteria</taxon>
        <taxon>Pseudomonadati</taxon>
        <taxon>Bacteroidota</taxon>
        <taxon>Chitinophagia</taxon>
        <taxon>Chitinophagales</taxon>
        <taxon>Chitinophagaceae</taxon>
        <taxon>Deminuibacter</taxon>
    </lineage>
</organism>
<reference evidence="2 3" key="1">
    <citation type="submission" date="2018-08" db="EMBL/GenBank/DDBJ databases">
        <title>Chitinophagaceae sp. K23C18032701, a novel bacterium isolated from forest soil.</title>
        <authorList>
            <person name="Wang C."/>
        </authorList>
    </citation>
    <scope>NUCLEOTIDE SEQUENCE [LARGE SCALE GENOMIC DNA]</scope>
    <source>
        <strain evidence="2 3">K23C18032701</strain>
    </source>
</reference>
<dbReference type="EMBL" id="QTJU01000002">
    <property type="protein sequence ID" value="RFM29056.1"/>
    <property type="molecule type" value="Genomic_DNA"/>
</dbReference>
<name>A0A3E1NMA2_9BACT</name>
<accession>A0A3E1NMA2</accession>
<keyword evidence="1" id="KW-0175">Coiled coil</keyword>
<evidence type="ECO:0000256" key="1">
    <source>
        <dbReference type="SAM" id="Coils"/>
    </source>
</evidence>
<gene>
    <name evidence="2" type="ORF">DXN05_09860</name>
</gene>
<protein>
    <submittedName>
        <fullName evidence="2">Uncharacterized protein</fullName>
    </submittedName>
</protein>
<feature type="coiled-coil region" evidence="1">
    <location>
        <begin position="285"/>
        <end position="312"/>
    </location>
</feature>
<evidence type="ECO:0000313" key="2">
    <source>
        <dbReference type="EMBL" id="RFM29056.1"/>
    </source>
</evidence>
<sequence length="317" mass="35183">MLMLCPGYGSNPLAQGTASFVVKGDINTYYPVVFYDAGWDYNVATELSIGRSNVHKDADWRGSFIARFRYHTNNWGNGANFINAEIASGPDDASISIGNFVGGWEDVTVWNGVRSIIIWLRGGTTTYFFQSNYAITPTVYDGVQNDLPYKPTADNSGYYAKTTVDPDVNKYGASLGESIFVTATSPSYIQGNLSIGTPDAKGYKLAVNGAAVFEKAVVKMHDNWPDYVFDTAYQLPRLDSVATYIQQNKHLPEVPSGTEVQQKGVDLATNQAVLLKKIEELTLYMIDIKKQNDQLSIKNHELEQKVNQLQDKVDNRK</sequence>